<dbReference type="AlphaFoldDB" id="A0A8E2LDP8"/>
<keyword evidence="2" id="KW-1185">Reference proteome</keyword>
<proteinExistence type="predicted"/>
<accession>A0A8E2LDP8</accession>
<reference evidence="1 2" key="1">
    <citation type="submission" date="2017-01" db="EMBL/GenBank/DDBJ databases">
        <title>Draft genome sequence of Bacillus oleronius.</title>
        <authorList>
            <person name="Allam M."/>
        </authorList>
    </citation>
    <scope>NUCLEOTIDE SEQUENCE [LARGE SCALE GENOMIC DNA]</scope>
    <source>
        <strain evidence="1 2">DSM 9356</strain>
    </source>
</reference>
<dbReference type="Proteomes" id="UP000189761">
    <property type="component" value="Unassembled WGS sequence"/>
</dbReference>
<dbReference type="RefSeq" id="WP_058003656.1">
    <property type="nucleotide sequence ID" value="NZ_CP065424.1"/>
</dbReference>
<sequence>MAFGISKSQLKKWKNKIDSGEIAIITHFWIDERFPNCNSVTKVGCCNIEKLVNWGTIYGLKEEWIHHRKDGYSHFDLLGDKQAEVLLKEGHIEELNKFCQTRIRE</sequence>
<evidence type="ECO:0000313" key="1">
    <source>
        <dbReference type="EMBL" id="OOP67493.1"/>
    </source>
</evidence>
<gene>
    <name evidence="1" type="ORF">BWZ43_15490</name>
</gene>
<comment type="caution">
    <text evidence="1">The sequence shown here is derived from an EMBL/GenBank/DDBJ whole genome shotgun (WGS) entry which is preliminary data.</text>
</comment>
<name>A0A8E2LDP8_9BACI</name>
<organism evidence="1 2">
    <name type="scientific">Heyndrickxia oleronia</name>
    <dbReference type="NCBI Taxonomy" id="38875"/>
    <lineage>
        <taxon>Bacteria</taxon>
        <taxon>Bacillati</taxon>
        <taxon>Bacillota</taxon>
        <taxon>Bacilli</taxon>
        <taxon>Bacillales</taxon>
        <taxon>Bacillaceae</taxon>
        <taxon>Heyndrickxia</taxon>
    </lineage>
</organism>
<dbReference type="EMBL" id="MTLA01000191">
    <property type="protein sequence ID" value="OOP67493.1"/>
    <property type="molecule type" value="Genomic_DNA"/>
</dbReference>
<evidence type="ECO:0000313" key="2">
    <source>
        <dbReference type="Proteomes" id="UP000189761"/>
    </source>
</evidence>
<protein>
    <submittedName>
        <fullName evidence="1">Uncharacterized protein</fullName>
    </submittedName>
</protein>